<dbReference type="GO" id="GO:0032259">
    <property type="term" value="P:methylation"/>
    <property type="evidence" value="ECO:0007669"/>
    <property type="project" value="UniProtKB-KW"/>
</dbReference>
<evidence type="ECO:0000256" key="2">
    <source>
        <dbReference type="ARBA" id="ARBA00022679"/>
    </source>
</evidence>
<comment type="catalytic activity">
    <reaction evidence="7">
        <text>a 2'-deoxycytidine in DNA + S-adenosyl-L-methionine = a 5-methyl-2'-deoxycytidine in DNA + S-adenosyl-L-homocysteine + H(+)</text>
        <dbReference type="Rhea" id="RHEA:13681"/>
        <dbReference type="Rhea" id="RHEA-COMP:11369"/>
        <dbReference type="Rhea" id="RHEA-COMP:11370"/>
        <dbReference type="ChEBI" id="CHEBI:15378"/>
        <dbReference type="ChEBI" id="CHEBI:57856"/>
        <dbReference type="ChEBI" id="CHEBI:59789"/>
        <dbReference type="ChEBI" id="CHEBI:85452"/>
        <dbReference type="ChEBI" id="CHEBI:85454"/>
        <dbReference type="EC" id="2.1.1.37"/>
    </reaction>
</comment>
<feature type="active site" evidence="5">
    <location>
        <position position="102"/>
    </location>
</feature>
<evidence type="ECO:0000313" key="8">
    <source>
        <dbReference type="EMBL" id="GAA2139376.1"/>
    </source>
</evidence>
<dbReference type="PRINTS" id="PR00105">
    <property type="entry name" value="C5METTRFRASE"/>
</dbReference>
<dbReference type="Pfam" id="PF00145">
    <property type="entry name" value="DNA_methylase"/>
    <property type="match status" value="1"/>
</dbReference>
<keyword evidence="4" id="KW-0680">Restriction system</keyword>
<keyword evidence="1 5" id="KW-0489">Methyltransferase</keyword>
<evidence type="ECO:0000256" key="1">
    <source>
        <dbReference type="ARBA" id="ARBA00022603"/>
    </source>
</evidence>
<dbReference type="Gene3D" id="3.90.120.10">
    <property type="entry name" value="DNA Methylase, subunit A, domain 2"/>
    <property type="match status" value="1"/>
</dbReference>
<dbReference type="GO" id="GO:0008168">
    <property type="term" value="F:methyltransferase activity"/>
    <property type="evidence" value="ECO:0007669"/>
    <property type="project" value="UniProtKB-KW"/>
</dbReference>
<dbReference type="PROSITE" id="PS00095">
    <property type="entry name" value="C5_MTASE_2"/>
    <property type="match status" value="1"/>
</dbReference>
<dbReference type="InterPro" id="IPR050390">
    <property type="entry name" value="C5-Methyltransferase"/>
</dbReference>
<keyword evidence="3 5" id="KW-0949">S-adenosyl-L-methionine</keyword>
<proteinExistence type="inferred from homology"/>
<gene>
    <name evidence="8" type="ORF">GCM10009760_21540</name>
</gene>
<name>A0ABN2ZAQ8_9ACTN</name>
<dbReference type="SUPFAM" id="SSF53335">
    <property type="entry name" value="S-adenosyl-L-methionine-dependent methyltransferases"/>
    <property type="match status" value="1"/>
</dbReference>
<evidence type="ECO:0000256" key="4">
    <source>
        <dbReference type="ARBA" id="ARBA00022747"/>
    </source>
</evidence>
<dbReference type="PROSITE" id="PS51679">
    <property type="entry name" value="SAM_MT_C5"/>
    <property type="match status" value="1"/>
</dbReference>
<dbReference type="EMBL" id="BAAANT010000009">
    <property type="protein sequence ID" value="GAA2139376.1"/>
    <property type="molecule type" value="Genomic_DNA"/>
</dbReference>
<evidence type="ECO:0000256" key="3">
    <source>
        <dbReference type="ARBA" id="ARBA00022691"/>
    </source>
</evidence>
<dbReference type="InterPro" id="IPR018117">
    <property type="entry name" value="C5_DNA_meth_AS"/>
</dbReference>
<organism evidence="8 9">
    <name type="scientific">Kitasatospora kazusensis</name>
    <dbReference type="NCBI Taxonomy" id="407974"/>
    <lineage>
        <taxon>Bacteria</taxon>
        <taxon>Bacillati</taxon>
        <taxon>Actinomycetota</taxon>
        <taxon>Actinomycetes</taxon>
        <taxon>Kitasatosporales</taxon>
        <taxon>Streptomycetaceae</taxon>
        <taxon>Kitasatospora</taxon>
    </lineage>
</organism>
<dbReference type="Gene3D" id="3.40.50.150">
    <property type="entry name" value="Vaccinia Virus protein VP39"/>
    <property type="match status" value="1"/>
</dbReference>
<sequence length="360" mass="38614">MLDRLSPTRLDQAPQAAHEPLPFRSPPVCVEVCAGAGGQSLGLERAGFGHAALVELDPDACATLRDNRPGWRVVEADVRTAGPALLREGVRAVELLAGGVPCPPFSLAGQQFGAADERDLFPAMLSLVEQLCPQAVMIENVKGLLQAKFQGYRARVTERLAALGYAAEWRLLRACDFGVPQLRPRAVLVALRPDAFDRFRWPEPDSAGRTASTVGEVLYESMAVAGWELAEDWAVRADQVAPTLCGGSRKHGGPDLGPSRARQAWARLGVNGSSLADKVPQPGDQLPVRLTVEQTALLQGFPPEWRFSGTKTARYRQVGNAFPPPVAEAVGRRIAAALAASSRGRPDLAADHYRVAAVSR</sequence>
<dbReference type="PANTHER" id="PTHR10629:SF52">
    <property type="entry name" value="DNA (CYTOSINE-5)-METHYLTRANSFERASE 1"/>
    <property type="match status" value="1"/>
</dbReference>
<dbReference type="PANTHER" id="PTHR10629">
    <property type="entry name" value="CYTOSINE-SPECIFIC METHYLTRANSFERASE"/>
    <property type="match status" value="1"/>
</dbReference>
<dbReference type="Proteomes" id="UP001422759">
    <property type="component" value="Unassembled WGS sequence"/>
</dbReference>
<dbReference type="InterPro" id="IPR029063">
    <property type="entry name" value="SAM-dependent_MTases_sf"/>
</dbReference>
<comment type="similarity">
    <text evidence="5 6">Belongs to the class I-like SAM-binding methyltransferase superfamily. C5-methyltransferase family.</text>
</comment>
<dbReference type="InterPro" id="IPR031303">
    <property type="entry name" value="C5_meth_CS"/>
</dbReference>
<dbReference type="NCBIfam" id="TIGR00675">
    <property type="entry name" value="dcm"/>
    <property type="match status" value="1"/>
</dbReference>
<evidence type="ECO:0000256" key="6">
    <source>
        <dbReference type="RuleBase" id="RU000416"/>
    </source>
</evidence>
<evidence type="ECO:0000256" key="7">
    <source>
        <dbReference type="RuleBase" id="RU000417"/>
    </source>
</evidence>
<dbReference type="PROSITE" id="PS00094">
    <property type="entry name" value="C5_MTASE_1"/>
    <property type="match status" value="1"/>
</dbReference>
<reference evidence="8 9" key="1">
    <citation type="journal article" date="2019" name="Int. J. Syst. Evol. Microbiol.">
        <title>The Global Catalogue of Microorganisms (GCM) 10K type strain sequencing project: providing services to taxonomists for standard genome sequencing and annotation.</title>
        <authorList>
            <consortium name="The Broad Institute Genomics Platform"/>
            <consortium name="The Broad Institute Genome Sequencing Center for Infectious Disease"/>
            <person name="Wu L."/>
            <person name="Ma J."/>
        </authorList>
    </citation>
    <scope>NUCLEOTIDE SEQUENCE [LARGE SCALE GENOMIC DNA]</scope>
    <source>
        <strain evidence="8 9">JCM 14560</strain>
    </source>
</reference>
<protein>
    <recommendedName>
        <fullName evidence="7">Cytosine-specific methyltransferase</fullName>
        <ecNumber evidence="7">2.1.1.37</ecNumber>
    </recommendedName>
</protein>
<dbReference type="InterPro" id="IPR001525">
    <property type="entry name" value="C5_MeTfrase"/>
</dbReference>
<comment type="caution">
    <text evidence="8">The sequence shown here is derived from an EMBL/GenBank/DDBJ whole genome shotgun (WGS) entry which is preliminary data.</text>
</comment>
<accession>A0ABN2ZAQ8</accession>
<evidence type="ECO:0000256" key="5">
    <source>
        <dbReference type="PROSITE-ProRule" id="PRU01016"/>
    </source>
</evidence>
<keyword evidence="9" id="KW-1185">Reference proteome</keyword>
<keyword evidence="2 5" id="KW-0808">Transferase</keyword>
<evidence type="ECO:0000313" key="9">
    <source>
        <dbReference type="Proteomes" id="UP001422759"/>
    </source>
</evidence>
<dbReference type="EC" id="2.1.1.37" evidence="7"/>